<evidence type="ECO:0000256" key="1">
    <source>
        <dbReference type="SAM" id="SignalP"/>
    </source>
</evidence>
<dbReference type="EMBL" id="BAABCV010000004">
    <property type="protein sequence ID" value="GAA4092343.1"/>
    <property type="molecule type" value="Genomic_DNA"/>
</dbReference>
<gene>
    <name evidence="3" type="ORF">GCM10022392_13150</name>
</gene>
<feature type="chain" id="PRO_5045473199" evidence="1">
    <location>
        <begin position="19"/>
        <end position="296"/>
    </location>
</feature>
<dbReference type="PANTHER" id="PTHR46211:SF14">
    <property type="entry name" value="GLYCEROPHOSPHODIESTER PHOSPHODIESTERASE"/>
    <property type="match status" value="1"/>
</dbReference>
<protein>
    <submittedName>
        <fullName evidence="3">Glycerophosphodiester phosphodiesterase family protein</fullName>
    </submittedName>
</protein>
<proteinExistence type="predicted"/>
<evidence type="ECO:0000313" key="4">
    <source>
        <dbReference type="Proteomes" id="UP001500841"/>
    </source>
</evidence>
<comment type="caution">
    <text evidence="3">The sequence shown here is derived from an EMBL/GenBank/DDBJ whole genome shotgun (WGS) entry which is preliminary data.</text>
</comment>
<feature type="signal peptide" evidence="1">
    <location>
        <begin position="1"/>
        <end position="18"/>
    </location>
</feature>
<reference evidence="4" key="1">
    <citation type="journal article" date="2019" name="Int. J. Syst. Evol. Microbiol.">
        <title>The Global Catalogue of Microorganisms (GCM) 10K type strain sequencing project: providing services to taxonomists for standard genome sequencing and annotation.</title>
        <authorList>
            <consortium name="The Broad Institute Genomics Platform"/>
            <consortium name="The Broad Institute Genome Sequencing Center for Infectious Disease"/>
            <person name="Wu L."/>
            <person name="Ma J."/>
        </authorList>
    </citation>
    <scope>NUCLEOTIDE SEQUENCE [LARGE SCALE GENOMIC DNA]</scope>
    <source>
        <strain evidence="4">JCM 17085</strain>
    </source>
</reference>
<dbReference type="PANTHER" id="PTHR46211">
    <property type="entry name" value="GLYCEROPHOSPHORYL DIESTER PHOSPHODIESTERASE"/>
    <property type="match status" value="1"/>
</dbReference>
<dbReference type="RefSeq" id="WP_345102035.1">
    <property type="nucleotide sequence ID" value="NZ_BAABCV010000004.1"/>
</dbReference>
<evidence type="ECO:0000313" key="3">
    <source>
        <dbReference type="EMBL" id="GAA4092343.1"/>
    </source>
</evidence>
<dbReference type="SUPFAM" id="SSF51695">
    <property type="entry name" value="PLC-like phosphodiesterases"/>
    <property type="match status" value="1"/>
</dbReference>
<evidence type="ECO:0000259" key="2">
    <source>
        <dbReference type="PROSITE" id="PS51704"/>
    </source>
</evidence>
<dbReference type="Pfam" id="PF03009">
    <property type="entry name" value="GDPD"/>
    <property type="match status" value="1"/>
</dbReference>
<keyword evidence="4" id="KW-1185">Reference proteome</keyword>
<organism evidence="3 4">
    <name type="scientific">Mucilaginibacter panaciglaebae</name>
    <dbReference type="NCBI Taxonomy" id="502331"/>
    <lineage>
        <taxon>Bacteria</taxon>
        <taxon>Pseudomonadati</taxon>
        <taxon>Bacteroidota</taxon>
        <taxon>Sphingobacteriia</taxon>
        <taxon>Sphingobacteriales</taxon>
        <taxon>Sphingobacteriaceae</taxon>
        <taxon>Mucilaginibacter</taxon>
    </lineage>
</organism>
<dbReference type="PROSITE" id="PS51704">
    <property type="entry name" value="GP_PDE"/>
    <property type="match status" value="1"/>
</dbReference>
<feature type="domain" description="GP-PDE" evidence="2">
    <location>
        <begin position="22"/>
        <end position="290"/>
    </location>
</feature>
<dbReference type="InterPro" id="IPR017946">
    <property type="entry name" value="PLC-like_Pdiesterase_TIM-brl"/>
</dbReference>
<dbReference type="InterPro" id="IPR030395">
    <property type="entry name" value="GP_PDE_dom"/>
</dbReference>
<dbReference type="Proteomes" id="UP001500841">
    <property type="component" value="Unassembled WGS sequence"/>
</dbReference>
<keyword evidence="1" id="KW-0732">Signal</keyword>
<sequence length="296" mass="33072">MKGLLTLLIGFGFVSAQAQQTFDTEAHRGGRGLMPENSIPAMLNGVRTGVRTLELDTHITADGKVVVSHDGFMNAAFMQKPDGSDIAKADAKKYVLYKMTYADIRQFIEGVKDYPAFPQQQKVKTYKPLLADLIDSVESYVKVHRLKPVYYNIETKSSAAGDNIDNPVPEVFVKLLMNVINQKHITDRVIIQSFDPRTLQVLHQQMPKVKTAFLIQSGNYEGSIKTLGFTPTILSPEQKIVTADMVNSAHQNHVQIIPWTVDDEDKMKALADLKVDGLISDYPDKLVKLFGSYQDK</sequence>
<dbReference type="Gene3D" id="3.20.20.190">
    <property type="entry name" value="Phosphatidylinositol (PI) phosphodiesterase"/>
    <property type="match status" value="1"/>
</dbReference>
<name>A0ABP7WML2_9SPHI</name>
<accession>A0ABP7WML2</accession>